<dbReference type="GO" id="GO:0102158">
    <property type="term" value="F:very-long-chain (3R)-3-hydroxyacyl-CoA dehydratase activity"/>
    <property type="evidence" value="ECO:0007669"/>
    <property type="project" value="UniProtKB-EC"/>
</dbReference>
<dbReference type="Proteomes" id="UP000570595">
    <property type="component" value="Unassembled WGS sequence"/>
</dbReference>
<evidence type="ECO:0000256" key="1">
    <source>
        <dbReference type="ARBA" id="ARBA00004141"/>
    </source>
</evidence>
<evidence type="ECO:0000256" key="3">
    <source>
        <dbReference type="ARBA" id="ARBA00007811"/>
    </source>
</evidence>
<gene>
    <name evidence="15" type="ORF">FOZ61_010927</name>
</gene>
<keyword evidence="14" id="KW-0732">Signal</keyword>
<keyword evidence="5" id="KW-0444">Lipid biosynthesis</keyword>
<dbReference type="UniPathway" id="UPA00094"/>
<evidence type="ECO:0000256" key="6">
    <source>
        <dbReference type="ARBA" id="ARBA00022692"/>
    </source>
</evidence>
<evidence type="ECO:0000256" key="14">
    <source>
        <dbReference type="SAM" id="SignalP"/>
    </source>
</evidence>
<feature type="signal peptide" evidence="14">
    <location>
        <begin position="1"/>
        <end position="19"/>
    </location>
</feature>
<keyword evidence="6 13" id="KW-0812">Transmembrane</keyword>
<accession>A0A7J6KVM4</accession>
<dbReference type="AlphaFoldDB" id="A0A7J6KVM4"/>
<evidence type="ECO:0000256" key="2">
    <source>
        <dbReference type="ARBA" id="ARBA00005194"/>
    </source>
</evidence>
<keyword evidence="9" id="KW-0443">Lipid metabolism</keyword>
<protein>
    <recommendedName>
        <fullName evidence="4">very-long-chain (3R)-3-hydroxyacyl-CoA dehydratase</fullName>
        <ecNumber evidence="4">4.2.1.134</ecNumber>
    </recommendedName>
</protein>
<evidence type="ECO:0000256" key="9">
    <source>
        <dbReference type="ARBA" id="ARBA00023098"/>
    </source>
</evidence>
<sequence>MMTSSSVIILLAATSIAVASLVVDDGNASYVYKAKNVEISLETAPGMGELAAACNHAVYSTDWFTLHPGGGHVFHRFPDHSPVTLTYSDMIAGFQRYCSGVVKVASSDLREFARSPSGGMTTQLGGKTVTLTRQWAPLTSGRFMTNSPTSLIKQQFDIYSDGYVYVRFRCDLNRGDTGYMLYRLTLRKDGNGRYELTRARTGYMASILRLAPKMCAVYSCGHIMCSFPRLLSLSTGHLRFIKQDLSEELILSVAMPNAFNFSFCFAAFLKFLLVIYLPGLYVQYTHMLHQRKKQLGGDAKKTHGTVCQLATQCKMGCRNQKEEGNRFVQTLTRVI</sequence>
<feature type="chain" id="PRO_5029798742" description="very-long-chain (3R)-3-hydroxyacyl-CoA dehydratase" evidence="14">
    <location>
        <begin position="20"/>
        <end position="335"/>
    </location>
</feature>
<evidence type="ECO:0000256" key="12">
    <source>
        <dbReference type="ARBA" id="ARBA00023239"/>
    </source>
</evidence>
<keyword evidence="8 13" id="KW-1133">Transmembrane helix</keyword>
<evidence type="ECO:0000313" key="15">
    <source>
        <dbReference type="EMBL" id="KAF4650924.1"/>
    </source>
</evidence>
<evidence type="ECO:0000256" key="4">
    <source>
        <dbReference type="ARBA" id="ARBA00013122"/>
    </source>
</evidence>
<proteinExistence type="inferred from homology"/>
<evidence type="ECO:0000256" key="11">
    <source>
        <dbReference type="ARBA" id="ARBA00023160"/>
    </source>
</evidence>
<evidence type="ECO:0000256" key="10">
    <source>
        <dbReference type="ARBA" id="ARBA00023136"/>
    </source>
</evidence>
<keyword evidence="11" id="KW-0275">Fatty acid biosynthesis</keyword>
<keyword evidence="10 13" id="KW-0472">Membrane</keyword>
<evidence type="ECO:0000256" key="8">
    <source>
        <dbReference type="ARBA" id="ARBA00022989"/>
    </source>
</evidence>
<reference evidence="15 16" key="1">
    <citation type="submission" date="2020-04" db="EMBL/GenBank/DDBJ databases">
        <title>Perkinsus olseni comparative genomics.</title>
        <authorList>
            <person name="Bogema D.R."/>
        </authorList>
    </citation>
    <scope>NUCLEOTIDE SEQUENCE [LARGE SCALE GENOMIC DNA]</scope>
    <source>
        <strain evidence="15">ATCC PRA-179</strain>
    </source>
</reference>
<evidence type="ECO:0000256" key="13">
    <source>
        <dbReference type="SAM" id="Phobius"/>
    </source>
</evidence>
<evidence type="ECO:0000313" key="16">
    <source>
        <dbReference type="Proteomes" id="UP000570595"/>
    </source>
</evidence>
<dbReference type="GO" id="GO:0006633">
    <property type="term" value="P:fatty acid biosynthetic process"/>
    <property type="evidence" value="ECO:0007669"/>
    <property type="project" value="UniProtKB-UniPathway"/>
</dbReference>
<feature type="transmembrane region" description="Helical" evidence="13">
    <location>
        <begin position="259"/>
        <end position="282"/>
    </location>
</feature>
<dbReference type="EC" id="4.2.1.134" evidence="4"/>
<dbReference type="OrthoDB" id="46988at2759"/>
<comment type="pathway">
    <text evidence="2">Lipid metabolism; fatty acid biosynthesis.</text>
</comment>
<comment type="subcellular location">
    <subcellularLocation>
        <location evidence="1">Membrane</location>
        <topology evidence="1">Multi-pass membrane protein</topology>
    </subcellularLocation>
</comment>
<keyword evidence="7" id="KW-0276">Fatty acid metabolism</keyword>
<dbReference type="EMBL" id="JABAHT010000942">
    <property type="protein sequence ID" value="KAF4650924.1"/>
    <property type="molecule type" value="Genomic_DNA"/>
</dbReference>
<comment type="similarity">
    <text evidence="3">Belongs to the very long-chain fatty acids dehydratase HACD family.</text>
</comment>
<comment type="caution">
    <text evidence="15">The sequence shown here is derived from an EMBL/GenBank/DDBJ whole genome shotgun (WGS) entry which is preliminary data.</text>
</comment>
<dbReference type="Pfam" id="PF04387">
    <property type="entry name" value="PTPLA"/>
    <property type="match status" value="1"/>
</dbReference>
<organism evidence="15 16">
    <name type="scientific">Perkinsus olseni</name>
    <name type="common">Perkinsus atlanticus</name>
    <dbReference type="NCBI Taxonomy" id="32597"/>
    <lineage>
        <taxon>Eukaryota</taxon>
        <taxon>Sar</taxon>
        <taxon>Alveolata</taxon>
        <taxon>Perkinsozoa</taxon>
        <taxon>Perkinsea</taxon>
        <taxon>Perkinsida</taxon>
        <taxon>Perkinsidae</taxon>
        <taxon>Perkinsus</taxon>
    </lineage>
</organism>
<keyword evidence="12" id="KW-0456">Lyase</keyword>
<dbReference type="GO" id="GO:0016020">
    <property type="term" value="C:membrane"/>
    <property type="evidence" value="ECO:0007669"/>
    <property type="project" value="UniProtKB-SubCell"/>
</dbReference>
<evidence type="ECO:0000256" key="5">
    <source>
        <dbReference type="ARBA" id="ARBA00022516"/>
    </source>
</evidence>
<evidence type="ECO:0000256" key="7">
    <source>
        <dbReference type="ARBA" id="ARBA00022832"/>
    </source>
</evidence>
<name>A0A7J6KVM4_PEROL</name>
<dbReference type="InterPro" id="IPR007482">
    <property type="entry name" value="Tyr_Pase-like_PTPLA"/>
</dbReference>